<dbReference type="AlphaFoldDB" id="A0AAD8UDX5"/>
<feature type="compositionally biased region" description="Basic and acidic residues" evidence="1">
    <location>
        <begin position="248"/>
        <end position="257"/>
    </location>
</feature>
<reference evidence="3" key="1">
    <citation type="submission" date="2021-12" db="EMBL/GenBank/DDBJ databases">
        <title>Comparative genomics, transcriptomics and evolutionary studies reveal genomic signatures of adaptation to plant cell wall in hemibiotrophic fungi.</title>
        <authorList>
            <consortium name="DOE Joint Genome Institute"/>
            <person name="Baroncelli R."/>
            <person name="Diaz J.F."/>
            <person name="Benocci T."/>
            <person name="Peng M."/>
            <person name="Battaglia E."/>
            <person name="Haridas S."/>
            <person name="Andreopoulos W."/>
            <person name="Labutti K."/>
            <person name="Pangilinan J."/>
            <person name="Floch G.L."/>
            <person name="Makela M.R."/>
            <person name="Henrissat B."/>
            <person name="Grigoriev I.V."/>
            <person name="Crouch J.A."/>
            <person name="De Vries R.P."/>
            <person name="Sukno S.A."/>
            <person name="Thon M.R."/>
        </authorList>
    </citation>
    <scope>NUCLEOTIDE SEQUENCE</scope>
    <source>
        <strain evidence="3">CBS 112980</strain>
    </source>
</reference>
<name>A0AAD8UDX5_GLOAC</name>
<evidence type="ECO:0000256" key="2">
    <source>
        <dbReference type="SAM" id="SignalP"/>
    </source>
</evidence>
<feature type="compositionally biased region" description="Basic residues" evidence="1">
    <location>
        <begin position="307"/>
        <end position="321"/>
    </location>
</feature>
<dbReference type="RefSeq" id="XP_060359793.1">
    <property type="nucleotide sequence ID" value="XM_060515693.1"/>
</dbReference>
<gene>
    <name evidence="3" type="ORF">BDZ83DRAFT_78928</name>
</gene>
<keyword evidence="2" id="KW-0732">Signal</keyword>
<evidence type="ECO:0000313" key="4">
    <source>
        <dbReference type="Proteomes" id="UP001244207"/>
    </source>
</evidence>
<feature type="chain" id="PRO_5042138040" evidence="2">
    <location>
        <begin position="21"/>
        <end position="346"/>
    </location>
</feature>
<proteinExistence type="predicted"/>
<keyword evidence="4" id="KW-1185">Reference proteome</keyword>
<accession>A0AAD8UDX5</accession>
<evidence type="ECO:0000256" key="1">
    <source>
        <dbReference type="SAM" id="MobiDB-lite"/>
    </source>
</evidence>
<dbReference type="GeneID" id="85399591"/>
<organism evidence="3 4">
    <name type="scientific">Glomerella acutata</name>
    <name type="common">Colletotrichum acutatum</name>
    <dbReference type="NCBI Taxonomy" id="27357"/>
    <lineage>
        <taxon>Eukaryota</taxon>
        <taxon>Fungi</taxon>
        <taxon>Dikarya</taxon>
        <taxon>Ascomycota</taxon>
        <taxon>Pezizomycotina</taxon>
        <taxon>Sordariomycetes</taxon>
        <taxon>Hypocreomycetidae</taxon>
        <taxon>Glomerellales</taxon>
        <taxon>Glomerellaceae</taxon>
        <taxon>Colletotrichum</taxon>
        <taxon>Colletotrichum acutatum species complex</taxon>
    </lineage>
</organism>
<feature type="signal peptide" evidence="2">
    <location>
        <begin position="1"/>
        <end position="20"/>
    </location>
</feature>
<feature type="compositionally biased region" description="Basic residues" evidence="1">
    <location>
        <begin position="219"/>
        <end position="231"/>
    </location>
</feature>
<comment type="caution">
    <text evidence="3">The sequence shown here is derived from an EMBL/GenBank/DDBJ whole genome shotgun (WGS) entry which is preliminary data.</text>
</comment>
<feature type="region of interest" description="Disordered" evidence="1">
    <location>
        <begin position="301"/>
        <end position="346"/>
    </location>
</feature>
<dbReference type="EMBL" id="JAHMHS010000136">
    <property type="protein sequence ID" value="KAK1713740.1"/>
    <property type="molecule type" value="Genomic_DNA"/>
</dbReference>
<feature type="region of interest" description="Disordered" evidence="1">
    <location>
        <begin position="216"/>
        <end position="257"/>
    </location>
</feature>
<evidence type="ECO:0000313" key="3">
    <source>
        <dbReference type="EMBL" id="KAK1713740.1"/>
    </source>
</evidence>
<sequence length="346" mass="39281">MVLAVSIVLALILFLLCGWPRRFDRLNAYKGCTARPKNDELGLKKKHDSGNAVQCARQLIYLVMEGAWGQQDPRAIKKTPLASPLPSVVTYHSLEYVEIHTNVRPGRPEAGFRLHMNRRSRSRSSLRGRLALANKSTTSTVLDVRRVQAEPYHYLRRPHSRSAGPQAVTPLAPGGLELLLLFADRRIRGSSSIFVPEYCICRFQIASLARCVVNPRRDRGPRRRPVPRPRNRAAENPGSFLSPISIDKQPRGRREGERDGLYLARQKEGSQGSGVACTLYFQCPFRGPPCPPPTAFVRFRETEPRRGNRRPFSRRRSHKRGERPCQRLCRRSPAQRETRSLIVSLP</sequence>
<protein>
    <submittedName>
        <fullName evidence="3">Uncharacterized protein</fullName>
    </submittedName>
</protein>
<dbReference type="Proteomes" id="UP001244207">
    <property type="component" value="Unassembled WGS sequence"/>
</dbReference>